<sequence length="139" mass="14670">MSALSSDDRETFARIADYLIPEGEGMPAATQVEVQNALLDKVLAVRPDLTEALVRGLRAVSGLAGDAAANRLNDDDAEAFNAVALAASGGYYMSPIVREAIGYPGQTSRPFDPDKTTDYLDDGLLAPVIARGSIYQPAP</sequence>
<evidence type="ECO:0008006" key="3">
    <source>
        <dbReference type="Google" id="ProtNLM"/>
    </source>
</evidence>
<evidence type="ECO:0000313" key="1">
    <source>
        <dbReference type="EMBL" id="WBO21969.1"/>
    </source>
</evidence>
<protein>
    <recommendedName>
        <fullName evidence="3">Gluconate 2-dehydrogenase subunit 3 family protein</fullName>
    </recommendedName>
</protein>
<reference evidence="1 2" key="1">
    <citation type="submission" date="2022-12" db="EMBL/GenBank/DDBJ databases">
        <title>Sphingomonas abieness sp. nov., an endophytic bacterium isolated from Abies koreana.</title>
        <authorList>
            <person name="Jiang L."/>
            <person name="Lee J."/>
        </authorList>
    </citation>
    <scope>NUCLEOTIDE SEQUENCE [LARGE SCALE GENOMIC DNA]</scope>
    <source>
        <strain evidence="2">PAMB 00755</strain>
    </source>
</reference>
<proteinExistence type="predicted"/>
<dbReference type="RefSeq" id="WP_270076617.1">
    <property type="nucleotide sequence ID" value="NZ_CP115174.1"/>
</dbReference>
<organism evidence="1 2">
    <name type="scientific">Sphingomonas abietis</name>
    <dbReference type="NCBI Taxonomy" id="3012344"/>
    <lineage>
        <taxon>Bacteria</taxon>
        <taxon>Pseudomonadati</taxon>
        <taxon>Pseudomonadota</taxon>
        <taxon>Alphaproteobacteria</taxon>
        <taxon>Sphingomonadales</taxon>
        <taxon>Sphingomonadaceae</taxon>
        <taxon>Sphingomonas</taxon>
    </lineage>
</organism>
<dbReference type="EMBL" id="CP115174">
    <property type="protein sequence ID" value="WBO21969.1"/>
    <property type="molecule type" value="Genomic_DNA"/>
</dbReference>
<evidence type="ECO:0000313" key="2">
    <source>
        <dbReference type="Proteomes" id="UP001210865"/>
    </source>
</evidence>
<keyword evidence="2" id="KW-1185">Reference proteome</keyword>
<dbReference type="Proteomes" id="UP001210865">
    <property type="component" value="Chromosome"/>
</dbReference>
<gene>
    <name evidence="1" type="ORF">PBT88_17675</name>
</gene>
<name>A0ABY7NKC1_9SPHN</name>
<accession>A0ABY7NKC1</accession>